<gene>
    <name evidence="2" type="ORF">J2Z37_000655</name>
</gene>
<dbReference type="InterPro" id="IPR005081">
    <property type="entry name" value="SpoIIGA"/>
</dbReference>
<feature type="transmembrane region" description="Helical" evidence="1">
    <location>
        <begin position="58"/>
        <end position="76"/>
    </location>
</feature>
<dbReference type="RefSeq" id="WP_209808745.1">
    <property type="nucleotide sequence ID" value="NZ_JAGGKT010000001.1"/>
</dbReference>
<comment type="caution">
    <text evidence="2">The sequence shown here is derived from an EMBL/GenBank/DDBJ whole genome shotgun (WGS) entry which is preliminary data.</text>
</comment>
<dbReference type="Proteomes" id="UP001519343">
    <property type="component" value="Unassembled WGS sequence"/>
</dbReference>
<evidence type="ECO:0000313" key="2">
    <source>
        <dbReference type="EMBL" id="MBP1930668.1"/>
    </source>
</evidence>
<dbReference type="PIRSF" id="PIRSF018571">
    <property type="entry name" value="SpoIIGA"/>
    <property type="match status" value="1"/>
</dbReference>
<name>A0ABS4GK76_9BACL</name>
<keyword evidence="3" id="KW-1185">Reference proteome</keyword>
<sequence length="318" mass="36245">MTVYIDIIFLYNFLIDWILLWSTTFVLKHRVKWYRLTIGSGIGALYTIVLFFPSLSALYTFLSKLLLAAVMVFSTFGYHRIRVFLQRLLIFYLVSFVMGGGLLGLHYLLRTESQIISGIVMTNSGGFGTPITWLFICIGFPLIWWLSGKGIRHMKENNRKLALRVKVEILLMEQVVITCNGLVDTGNQLYEPITRTPVMIADLNLFEQCLPNRLFQAIKEKTDFSTDSSFLELDDKWLPRVRLIPFRSVSRGMDLLLAVRPDLVRIQSQGQTMETTKVLIGLNPVALSSDGSYQAIVHPVLIENEEVQLDTNANKKAI</sequence>
<dbReference type="EMBL" id="JAGGKT010000001">
    <property type="protein sequence ID" value="MBP1930668.1"/>
    <property type="molecule type" value="Genomic_DNA"/>
</dbReference>
<dbReference type="EC" id="3.4.23.-" evidence="2"/>
<accession>A0ABS4GK76</accession>
<dbReference type="GO" id="GO:0016787">
    <property type="term" value="F:hydrolase activity"/>
    <property type="evidence" value="ECO:0007669"/>
    <property type="project" value="UniProtKB-KW"/>
</dbReference>
<protein>
    <submittedName>
        <fullName evidence="2">Stage II sporulation protein GA (Sporulation sigma-E factor processing peptidase)</fullName>
        <ecNumber evidence="2">3.4.23.-</ecNumber>
    </submittedName>
</protein>
<feature type="transmembrane region" description="Helical" evidence="1">
    <location>
        <begin position="6"/>
        <end position="26"/>
    </location>
</feature>
<feature type="transmembrane region" description="Helical" evidence="1">
    <location>
        <begin position="88"/>
        <end position="107"/>
    </location>
</feature>
<dbReference type="NCBIfam" id="TIGR02854">
    <property type="entry name" value="spore_II_GA"/>
    <property type="match status" value="1"/>
</dbReference>
<proteinExistence type="predicted"/>
<dbReference type="Pfam" id="PF03419">
    <property type="entry name" value="Peptidase_U4"/>
    <property type="match status" value="1"/>
</dbReference>
<feature type="transmembrane region" description="Helical" evidence="1">
    <location>
        <begin position="127"/>
        <end position="146"/>
    </location>
</feature>
<evidence type="ECO:0000313" key="3">
    <source>
        <dbReference type="Proteomes" id="UP001519343"/>
    </source>
</evidence>
<feature type="transmembrane region" description="Helical" evidence="1">
    <location>
        <begin position="33"/>
        <end position="52"/>
    </location>
</feature>
<keyword evidence="1" id="KW-0472">Membrane</keyword>
<keyword evidence="2" id="KW-0378">Hydrolase</keyword>
<keyword evidence="1" id="KW-0812">Transmembrane</keyword>
<reference evidence="2 3" key="1">
    <citation type="submission" date="2021-03" db="EMBL/GenBank/DDBJ databases">
        <title>Genomic Encyclopedia of Type Strains, Phase IV (KMG-IV): sequencing the most valuable type-strain genomes for metagenomic binning, comparative biology and taxonomic classification.</title>
        <authorList>
            <person name="Goeker M."/>
        </authorList>
    </citation>
    <scope>NUCLEOTIDE SEQUENCE [LARGE SCALE GENOMIC DNA]</scope>
    <source>
        <strain evidence="2 3">DSM 24738</strain>
    </source>
</reference>
<keyword evidence="1" id="KW-1133">Transmembrane helix</keyword>
<evidence type="ECO:0000256" key="1">
    <source>
        <dbReference type="SAM" id="Phobius"/>
    </source>
</evidence>
<organism evidence="2 3">
    <name type="scientific">Ammoniphilus resinae</name>
    <dbReference type="NCBI Taxonomy" id="861532"/>
    <lineage>
        <taxon>Bacteria</taxon>
        <taxon>Bacillati</taxon>
        <taxon>Bacillota</taxon>
        <taxon>Bacilli</taxon>
        <taxon>Bacillales</taxon>
        <taxon>Paenibacillaceae</taxon>
        <taxon>Aneurinibacillus group</taxon>
        <taxon>Ammoniphilus</taxon>
    </lineage>
</organism>